<comment type="caution">
    <text evidence="1">The sequence shown here is derived from an EMBL/GenBank/DDBJ whole genome shotgun (WGS) entry which is preliminary data.</text>
</comment>
<name>C6M2P1_NEISI</name>
<sequence length="190" mass="22094">MEMKPIKPLFLSLLLLTACGTNTPPAAKSEVSLQKQEEQLFGAWDCELKAQRDIHSFAPKFIEFQQKDKLPAHLWAGYIEIEWKEENLNDAVPLRYREWYNGFWRIKDDRHIVMTFESAGSERLFDVKDLKTAKGREADRSYMKFSEQMAAKKSFKSTDYQILDINQTSMSITDGESLIACRKIEKVESE</sequence>
<dbReference type="PROSITE" id="PS51257">
    <property type="entry name" value="PROKAR_LIPOPROTEIN"/>
    <property type="match status" value="1"/>
</dbReference>
<organism evidence="1 2">
    <name type="scientific">Neisseria sicca ATCC 29256</name>
    <dbReference type="NCBI Taxonomy" id="547045"/>
    <lineage>
        <taxon>Bacteria</taxon>
        <taxon>Pseudomonadati</taxon>
        <taxon>Pseudomonadota</taxon>
        <taxon>Betaproteobacteria</taxon>
        <taxon>Neisseriales</taxon>
        <taxon>Neisseriaceae</taxon>
        <taxon>Neisseria</taxon>
    </lineage>
</organism>
<proteinExistence type="predicted"/>
<dbReference type="Proteomes" id="UP000005365">
    <property type="component" value="Unassembled WGS sequence"/>
</dbReference>
<evidence type="ECO:0000313" key="1">
    <source>
        <dbReference type="EMBL" id="EET45562.1"/>
    </source>
</evidence>
<evidence type="ECO:0008006" key="3">
    <source>
        <dbReference type="Google" id="ProtNLM"/>
    </source>
</evidence>
<evidence type="ECO:0000313" key="2">
    <source>
        <dbReference type="Proteomes" id="UP000005365"/>
    </source>
</evidence>
<dbReference type="EMBL" id="ACKO02000003">
    <property type="protein sequence ID" value="EET45562.1"/>
    <property type="molecule type" value="Genomic_DNA"/>
</dbReference>
<dbReference type="AlphaFoldDB" id="C6M2P1"/>
<reference evidence="1" key="1">
    <citation type="submission" date="2009-07" db="EMBL/GenBank/DDBJ databases">
        <authorList>
            <person name="Weinstock G."/>
            <person name="Sodergren E."/>
            <person name="Clifton S."/>
            <person name="Fulton L."/>
            <person name="Fulton B."/>
            <person name="Courtney L."/>
            <person name="Fronick C."/>
            <person name="Harrison M."/>
            <person name="Strong C."/>
            <person name="Farmer C."/>
            <person name="Delahaunty K."/>
            <person name="Markovic C."/>
            <person name="Hall O."/>
            <person name="Minx P."/>
            <person name="Tomlinson C."/>
            <person name="Mitreva M."/>
            <person name="Nelson J."/>
            <person name="Hou S."/>
            <person name="Wollam A."/>
            <person name="Pepin K.H."/>
            <person name="Johnson M."/>
            <person name="Bhonagiri V."/>
            <person name="Nash W.E."/>
            <person name="Warren W."/>
            <person name="Chinwalla A."/>
            <person name="Mardis E.R."/>
            <person name="Wilson R.K."/>
        </authorList>
    </citation>
    <scope>NUCLEOTIDE SEQUENCE [LARGE SCALE GENOMIC DNA]</scope>
    <source>
        <strain evidence="1">ATCC 29256</strain>
    </source>
</reference>
<gene>
    <name evidence="1" type="ORF">NEISICOT_00780</name>
</gene>
<accession>C6M2P1</accession>
<protein>
    <recommendedName>
        <fullName evidence="3">Lipoprotein</fullName>
    </recommendedName>
</protein>
<keyword evidence="2" id="KW-1185">Reference proteome</keyword>